<organism evidence="8 9">
    <name type="scientific">Paenirhodobacter populi</name>
    <dbReference type="NCBI Taxonomy" id="2306993"/>
    <lineage>
        <taxon>Bacteria</taxon>
        <taxon>Pseudomonadati</taxon>
        <taxon>Pseudomonadota</taxon>
        <taxon>Alphaproteobacteria</taxon>
        <taxon>Rhodobacterales</taxon>
        <taxon>Rhodobacter group</taxon>
        <taxon>Paenirhodobacter</taxon>
    </lineage>
</organism>
<evidence type="ECO:0000313" key="9">
    <source>
        <dbReference type="Proteomes" id="UP000284476"/>
    </source>
</evidence>
<dbReference type="PANTHER" id="PTHR30532">
    <property type="entry name" value="IRON III DICITRATE-BINDING PERIPLASMIC PROTEIN"/>
    <property type="match status" value="1"/>
</dbReference>
<reference evidence="8 9" key="1">
    <citation type="submission" date="2019-01" db="EMBL/GenBank/DDBJ databases">
        <title>Sinorhodobacter populi sp. nov. isolated from the symptomatic bark tissue of Populus euramericana canker.</title>
        <authorList>
            <person name="Xu G."/>
        </authorList>
    </citation>
    <scope>NUCLEOTIDE SEQUENCE [LARGE SCALE GENOMIC DNA]</scope>
    <source>
        <strain evidence="8 9">SK2B-1</strain>
    </source>
</reference>
<dbReference type="PROSITE" id="PS50983">
    <property type="entry name" value="FE_B12_PBP"/>
    <property type="match status" value="1"/>
</dbReference>
<gene>
    <name evidence="8" type="ORF">D2T30_21960</name>
</gene>
<keyword evidence="4" id="KW-0406">Ion transport</keyword>
<dbReference type="EMBL" id="SAUZ01000046">
    <property type="protein sequence ID" value="RWR16324.1"/>
    <property type="molecule type" value="Genomic_DNA"/>
</dbReference>
<feature type="chain" id="PRO_5019268866" evidence="6">
    <location>
        <begin position="31"/>
        <end position="292"/>
    </location>
</feature>
<keyword evidence="4" id="KW-0410">Iron transport</keyword>
<dbReference type="RefSeq" id="WP_128186417.1">
    <property type="nucleotide sequence ID" value="NZ_JBHRSO010000014.1"/>
</dbReference>
<proteinExistence type="inferred from homology"/>
<dbReference type="GO" id="GO:0030288">
    <property type="term" value="C:outer membrane-bounded periplasmic space"/>
    <property type="evidence" value="ECO:0007669"/>
    <property type="project" value="TreeGrafter"/>
</dbReference>
<dbReference type="InterPro" id="IPR006311">
    <property type="entry name" value="TAT_signal"/>
</dbReference>
<dbReference type="InterPro" id="IPR051313">
    <property type="entry name" value="Bact_iron-sidero_bind"/>
</dbReference>
<feature type="domain" description="Fe/B12 periplasmic-binding" evidence="7">
    <location>
        <begin position="34"/>
        <end position="292"/>
    </location>
</feature>
<comment type="subcellular location">
    <subcellularLocation>
        <location evidence="1">Cell envelope</location>
    </subcellularLocation>
</comment>
<dbReference type="PRINTS" id="PR01715">
    <property type="entry name" value="FERRIBNDNGPP"/>
</dbReference>
<sequence length="292" mass="30785">MVTDGRRGPTRRALLAAALAVAGGARPAAAATPRIAAIDWAMAETAMALGQPPVAIAELVSFRLSAPQPPAPGTVDLGLRGTPNLEALSLTAPDVILSSEYYSFVEPQLRRIAPVFSRNLYTPGEAPFPGLMDLIPDLAAVLGSGAGEQVRRDVGVAFAALAVRVAGVADRDCLLMEMGDARHIRVFGDDSLFDGALRAMGLRNAWSARTRFAFAAPVPLERLADFPQARFVVIGDVPPQAERALRTGALWNSLPPVRAGRIHRLPEINGFGGIPSALRFGRDLADALESAA</sequence>
<dbReference type="Pfam" id="PF01497">
    <property type="entry name" value="Peripla_BP_2"/>
    <property type="match status" value="1"/>
</dbReference>
<evidence type="ECO:0000256" key="6">
    <source>
        <dbReference type="SAM" id="SignalP"/>
    </source>
</evidence>
<keyword evidence="5 6" id="KW-0732">Signal</keyword>
<dbReference type="InterPro" id="IPR002491">
    <property type="entry name" value="ABC_transptr_periplasmic_BD"/>
</dbReference>
<dbReference type="SUPFAM" id="SSF53807">
    <property type="entry name" value="Helical backbone' metal receptor"/>
    <property type="match status" value="1"/>
</dbReference>
<evidence type="ECO:0000256" key="5">
    <source>
        <dbReference type="ARBA" id="ARBA00022729"/>
    </source>
</evidence>
<dbReference type="AlphaFoldDB" id="A0A443J6X7"/>
<dbReference type="GO" id="GO:1901678">
    <property type="term" value="P:iron coordination entity transport"/>
    <property type="evidence" value="ECO:0007669"/>
    <property type="project" value="UniProtKB-ARBA"/>
</dbReference>
<evidence type="ECO:0000313" key="8">
    <source>
        <dbReference type="EMBL" id="RWR16324.1"/>
    </source>
</evidence>
<evidence type="ECO:0000256" key="4">
    <source>
        <dbReference type="ARBA" id="ARBA00022496"/>
    </source>
</evidence>
<evidence type="ECO:0000256" key="2">
    <source>
        <dbReference type="ARBA" id="ARBA00008814"/>
    </source>
</evidence>
<evidence type="ECO:0000259" key="7">
    <source>
        <dbReference type="PROSITE" id="PS50983"/>
    </source>
</evidence>
<comment type="caution">
    <text evidence="8">The sequence shown here is derived from an EMBL/GenBank/DDBJ whole genome shotgun (WGS) entry which is preliminary data.</text>
</comment>
<dbReference type="PROSITE" id="PS51318">
    <property type="entry name" value="TAT"/>
    <property type="match status" value="1"/>
</dbReference>
<reference evidence="8 9" key="2">
    <citation type="submission" date="2019-01" db="EMBL/GenBank/DDBJ databases">
        <authorList>
            <person name="Li Y."/>
        </authorList>
    </citation>
    <scope>NUCLEOTIDE SEQUENCE [LARGE SCALE GENOMIC DNA]</scope>
    <source>
        <strain evidence="8 9">SK2B-1</strain>
    </source>
</reference>
<evidence type="ECO:0000256" key="1">
    <source>
        <dbReference type="ARBA" id="ARBA00004196"/>
    </source>
</evidence>
<evidence type="ECO:0000256" key="3">
    <source>
        <dbReference type="ARBA" id="ARBA00022448"/>
    </source>
</evidence>
<name>A0A443J6X7_9RHOB</name>
<accession>A0A443J6X7</accession>
<dbReference type="PANTHER" id="PTHR30532:SF1">
    <property type="entry name" value="IRON(3+)-HYDROXAMATE-BINDING PROTEIN FHUD"/>
    <property type="match status" value="1"/>
</dbReference>
<dbReference type="Proteomes" id="UP000284476">
    <property type="component" value="Unassembled WGS sequence"/>
</dbReference>
<keyword evidence="3" id="KW-0813">Transport</keyword>
<comment type="similarity">
    <text evidence="2">Belongs to the bacterial solute-binding protein 8 family.</text>
</comment>
<feature type="signal peptide" evidence="6">
    <location>
        <begin position="1"/>
        <end position="30"/>
    </location>
</feature>
<keyword evidence="4" id="KW-0408">Iron</keyword>
<dbReference type="Gene3D" id="3.40.50.1980">
    <property type="entry name" value="Nitrogenase molybdenum iron protein domain"/>
    <property type="match status" value="2"/>
</dbReference>
<protein>
    <submittedName>
        <fullName evidence="8">Iron-siderophore ABC transporter substrate-binding protein</fullName>
    </submittedName>
</protein>